<organism evidence="1">
    <name type="scientific">Paracercomonas marina</name>
    <dbReference type="NCBI Taxonomy" id="372086"/>
    <lineage>
        <taxon>Eukaryota</taxon>
        <taxon>Sar</taxon>
        <taxon>Rhizaria</taxon>
        <taxon>Cercozoa</taxon>
        <taxon>Cercomonadida</taxon>
        <taxon>Cercomonadidae</taxon>
        <taxon>Paracercomonas</taxon>
    </lineage>
</organism>
<protein>
    <submittedName>
        <fullName evidence="1">Ribosomal protein S4</fullName>
    </submittedName>
</protein>
<geneLocation type="mitochondrion" evidence="1"/>
<keyword evidence="1" id="KW-0689">Ribosomal protein</keyword>
<dbReference type="AlphaFoldDB" id="A0A0B5GMS0"/>
<keyword evidence="1" id="KW-0687">Ribonucleoprotein</keyword>
<dbReference type="SUPFAM" id="SSF55174">
    <property type="entry name" value="Alpha-L RNA-binding motif"/>
    <property type="match status" value="1"/>
</dbReference>
<proteinExistence type="predicted"/>
<dbReference type="GO" id="GO:0005840">
    <property type="term" value="C:ribosome"/>
    <property type="evidence" value="ECO:0007669"/>
    <property type="project" value="UniProtKB-KW"/>
</dbReference>
<reference evidence="1" key="1">
    <citation type="journal article" date="2014" name="Nucleic Acids Res.">
        <title>Widespread occurrence of organelle genome-encoded 5S rRNAs including permuted molecules.</title>
        <authorList>
            <person name="Valach M."/>
            <person name="Burger G."/>
            <person name="Gray M.W."/>
            <person name="Lang B.F."/>
        </authorList>
    </citation>
    <scope>NUCLEOTIDE SEQUENCE</scope>
    <source>
        <strain evidence="1">ATCC 50344</strain>
    </source>
</reference>
<dbReference type="GeneID" id="22975956"/>
<evidence type="ECO:0000313" key="1">
    <source>
        <dbReference type="EMBL" id="AJF22838.1"/>
    </source>
</evidence>
<gene>
    <name evidence="1" type="primary">rps4</name>
</gene>
<name>A0A0B5GMS0_9EUKA</name>
<dbReference type="EMBL" id="KP165385">
    <property type="protein sequence ID" value="AJF22838.1"/>
    <property type="molecule type" value="Genomic_DNA"/>
</dbReference>
<sequence>MEKIIWARPEDIVQKWNLEQKNMNNSKAPVLLIKKIKKAKVKKKGRKSKVKNGVPVLKKNNQSFILNKKRAPSNVDLYSTKGIIFYKINNLIKQYSMTNNLEQKTFLKLPLKAYDKVFYYYKLQTPINMYAHKAFILLEMQLNASLIRAKLVPYLFMARDFCFYRLVKVNELIARNPHQVVGLYDTINVPIYLYNYMYYRQYRVQYYPANITRFFKHYWSHFTNYASNKVWLLTNFVASDITATAIIFEFPNIGLYMGPFRRFTKLYYRNQPYAPTGKHKHLNFSHTVLKLKLFEYASFYR</sequence>
<accession>A0A0B5GMS0</accession>
<dbReference type="RefSeq" id="YP_009118069.1">
    <property type="nucleotide sequence ID" value="NC_026310.1"/>
</dbReference>
<keyword evidence="1" id="KW-0496">Mitochondrion</keyword>